<dbReference type="GO" id="GO:0005506">
    <property type="term" value="F:iron ion binding"/>
    <property type="evidence" value="ECO:0007669"/>
    <property type="project" value="InterPro"/>
</dbReference>
<feature type="region of interest" description="Disordered" evidence="4">
    <location>
        <begin position="195"/>
        <end position="215"/>
    </location>
</feature>
<dbReference type="AlphaFoldDB" id="A0A978VDB5"/>
<comment type="caution">
    <text evidence="6">The sequence shown here is derived from an EMBL/GenBank/DDBJ whole genome shotgun (WGS) entry which is preliminary data.</text>
</comment>
<keyword evidence="2" id="KW-0479">Metal-binding</keyword>
<evidence type="ECO:0000256" key="5">
    <source>
        <dbReference type="SAM" id="Phobius"/>
    </source>
</evidence>
<evidence type="ECO:0000256" key="4">
    <source>
        <dbReference type="SAM" id="MobiDB-lite"/>
    </source>
</evidence>
<dbReference type="GO" id="GO:0004497">
    <property type="term" value="F:monooxygenase activity"/>
    <property type="evidence" value="ECO:0007669"/>
    <property type="project" value="InterPro"/>
</dbReference>
<dbReference type="InterPro" id="IPR001128">
    <property type="entry name" value="Cyt_P450"/>
</dbReference>
<evidence type="ECO:0008006" key="8">
    <source>
        <dbReference type="Google" id="ProtNLM"/>
    </source>
</evidence>
<dbReference type="Proteomes" id="UP000813462">
    <property type="component" value="Unassembled WGS sequence"/>
</dbReference>
<comment type="similarity">
    <text evidence="1">Belongs to the cytochrome P450 family.</text>
</comment>
<feature type="compositionally biased region" description="Basic and acidic residues" evidence="4">
    <location>
        <begin position="206"/>
        <end position="215"/>
    </location>
</feature>
<dbReference type="GO" id="GO:0020037">
    <property type="term" value="F:heme binding"/>
    <property type="evidence" value="ECO:0007669"/>
    <property type="project" value="InterPro"/>
</dbReference>
<keyword evidence="5" id="KW-0472">Membrane</keyword>
<dbReference type="Gene3D" id="1.10.630.10">
    <property type="entry name" value="Cytochrome P450"/>
    <property type="match status" value="2"/>
</dbReference>
<name>A0A978VDB5_ZIZJJ</name>
<dbReference type="GO" id="GO:0016705">
    <property type="term" value="F:oxidoreductase activity, acting on paired donors, with incorporation or reduction of molecular oxygen"/>
    <property type="evidence" value="ECO:0007669"/>
    <property type="project" value="InterPro"/>
</dbReference>
<evidence type="ECO:0000256" key="1">
    <source>
        <dbReference type="ARBA" id="ARBA00010617"/>
    </source>
</evidence>
<dbReference type="PANTHER" id="PTHR47955:SF15">
    <property type="entry name" value="CYTOCHROME P450 71A2-LIKE"/>
    <property type="match status" value="1"/>
</dbReference>
<organism evidence="6 7">
    <name type="scientific">Ziziphus jujuba var. spinosa</name>
    <dbReference type="NCBI Taxonomy" id="714518"/>
    <lineage>
        <taxon>Eukaryota</taxon>
        <taxon>Viridiplantae</taxon>
        <taxon>Streptophyta</taxon>
        <taxon>Embryophyta</taxon>
        <taxon>Tracheophyta</taxon>
        <taxon>Spermatophyta</taxon>
        <taxon>Magnoliopsida</taxon>
        <taxon>eudicotyledons</taxon>
        <taxon>Gunneridae</taxon>
        <taxon>Pentapetalae</taxon>
        <taxon>rosids</taxon>
        <taxon>fabids</taxon>
        <taxon>Rosales</taxon>
        <taxon>Rhamnaceae</taxon>
        <taxon>Paliureae</taxon>
        <taxon>Ziziphus</taxon>
    </lineage>
</organism>
<evidence type="ECO:0000313" key="7">
    <source>
        <dbReference type="Proteomes" id="UP000813462"/>
    </source>
</evidence>
<keyword evidence="5" id="KW-1133">Transmembrane helix</keyword>
<gene>
    <name evidence="6" type="ORF">FEM48_Zijuj05G0063700</name>
</gene>
<evidence type="ECO:0000256" key="3">
    <source>
        <dbReference type="ARBA" id="ARBA00023004"/>
    </source>
</evidence>
<keyword evidence="3" id="KW-0408">Iron</keyword>
<keyword evidence="5" id="KW-0812">Transmembrane</keyword>
<protein>
    <recommendedName>
        <fullName evidence="8">Cytochrome P450 71A1-like</fullName>
    </recommendedName>
</protein>
<evidence type="ECO:0000256" key="2">
    <source>
        <dbReference type="ARBA" id="ARBA00022723"/>
    </source>
</evidence>
<accession>A0A978VDB5</accession>
<sequence length="215" mass="24315">MDMNDINQMDYLKCVMKETLRLHPPIPLLVPRGTSKTIELGVTEYVIANLLYWFDWKLPGDGCLGKDLDMNEVYGLTAYKKLPLNLLVDELKLPLPLPYQLCQELVSQYPSFEMLVTTSNNIVSRCVLGKNFVEEDGSNRFGQLSRRISLQLLALSIGDFYPALGWIVVLRGFIRSLKAASRELDSSFDQVIDEHKAALENDNSEPDTKDSHSTS</sequence>
<dbReference type="InterPro" id="IPR036396">
    <property type="entry name" value="Cyt_P450_sf"/>
</dbReference>
<dbReference type="PANTHER" id="PTHR47955">
    <property type="entry name" value="CYTOCHROME P450 FAMILY 71 PROTEIN"/>
    <property type="match status" value="1"/>
</dbReference>
<reference evidence="6" key="1">
    <citation type="journal article" date="2021" name="Front. Plant Sci.">
        <title>Chromosome-Scale Genome Assembly for Chinese Sour Jujube and Insights Into Its Genome Evolution and Domestication Signature.</title>
        <authorList>
            <person name="Shen L.-Y."/>
            <person name="Luo H."/>
            <person name="Wang X.-L."/>
            <person name="Wang X.-M."/>
            <person name="Qiu X.-J."/>
            <person name="Liu H."/>
            <person name="Zhou S.-S."/>
            <person name="Jia K.-H."/>
            <person name="Nie S."/>
            <person name="Bao Y.-T."/>
            <person name="Zhang R.-G."/>
            <person name="Yun Q.-Z."/>
            <person name="Chai Y.-H."/>
            <person name="Lu J.-Y."/>
            <person name="Li Y."/>
            <person name="Zhao S.-W."/>
            <person name="Mao J.-F."/>
            <person name="Jia S.-G."/>
            <person name="Mao Y.-M."/>
        </authorList>
    </citation>
    <scope>NUCLEOTIDE SEQUENCE</scope>
    <source>
        <strain evidence="6">AT0</strain>
        <tissue evidence="6">Leaf</tissue>
    </source>
</reference>
<dbReference type="Pfam" id="PF00067">
    <property type="entry name" value="p450"/>
    <property type="match status" value="1"/>
</dbReference>
<proteinExistence type="inferred from homology"/>
<feature type="transmembrane region" description="Helical" evidence="5">
    <location>
        <begin position="152"/>
        <end position="174"/>
    </location>
</feature>
<evidence type="ECO:0000313" key="6">
    <source>
        <dbReference type="EMBL" id="KAH7528354.1"/>
    </source>
</evidence>
<dbReference type="EMBL" id="JAEACU010000005">
    <property type="protein sequence ID" value="KAH7528354.1"/>
    <property type="molecule type" value="Genomic_DNA"/>
</dbReference>
<dbReference type="SUPFAM" id="SSF48264">
    <property type="entry name" value="Cytochrome P450"/>
    <property type="match status" value="2"/>
</dbReference>